<feature type="active site" description="Charge relay system" evidence="5 6">
    <location>
        <position position="216"/>
    </location>
</feature>
<dbReference type="Gene3D" id="3.30.70.2980">
    <property type="match status" value="1"/>
</dbReference>
<dbReference type="InterPro" id="IPR041365">
    <property type="entry name" value="CspB_prodomain"/>
</dbReference>
<dbReference type="AlphaFoldDB" id="A0A2K4ZM15"/>
<evidence type="ECO:0000259" key="9">
    <source>
        <dbReference type="Pfam" id="PF18425"/>
    </source>
</evidence>
<dbReference type="Gene3D" id="3.40.50.200">
    <property type="entry name" value="Peptidase S8/S53 domain"/>
    <property type="match status" value="2"/>
</dbReference>
<dbReference type="PANTHER" id="PTHR43806:SF11">
    <property type="entry name" value="CEREVISIN-RELATED"/>
    <property type="match status" value="1"/>
</dbReference>
<dbReference type="CDD" id="cd07478">
    <property type="entry name" value="Peptidases_S8_CspA-like"/>
    <property type="match status" value="1"/>
</dbReference>
<dbReference type="PANTHER" id="PTHR43806">
    <property type="entry name" value="PEPTIDASE S8"/>
    <property type="match status" value="1"/>
</dbReference>
<dbReference type="PROSITE" id="PS51892">
    <property type="entry name" value="SUBTILASE"/>
    <property type="match status" value="1"/>
</dbReference>
<evidence type="ECO:0000256" key="4">
    <source>
        <dbReference type="ARBA" id="ARBA00022825"/>
    </source>
</evidence>
<evidence type="ECO:0000313" key="11">
    <source>
        <dbReference type="Proteomes" id="UP000236311"/>
    </source>
</evidence>
<evidence type="ECO:0000256" key="6">
    <source>
        <dbReference type="PROSITE-ProRule" id="PRU01240"/>
    </source>
</evidence>
<dbReference type="PROSITE" id="PS00137">
    <property type="entry name" value="SUBTILASE_HIS"/>
    <property type="match status" value="1"/>
</dbReference>
<dbReference type="PROSITE" id="PS00138">
    <property type="entry name" value="SUBTILASE_SER"/>
    <property type="match status" value="1"/>
</dbReference>
<dbReference type="InterPro" id="IPR023828">
    <property type="entry name" value="Peptidase_S8_Ser-AS"/>
</dbReference>
<dbReference type="InterPro" id="IPR000209">
    <property type="entry name" value="Peptidase_S8/S53_dom"/>
</dbReference>
<protein>
    <submittedName>
        <fullName evidence="10">Serine protease AprX</fullName>
        <ecNumber evidence="10">3.4.21.-</ecNumber>
    </submittedName>
</protein>
<dbReference type="InterPro" id="IPR036852">
    <property type="entry name" value="Peptidase_S8/S53_dom_sf"/>
</dbReference>
<keyword evidence="4 6" id="KW-0720">Serine protease</keyword>
<evidence type="ECO:0000259" key="8">
    <source>
        <dbReference type="Pfam" id="PF00082"/>
    </source>
</evidence>
<dbReference type="PRINTS" id="PR00723">
    <property type="entry name" value="SUBTILISIN"/>
</dbReference>
<feature type="domain" description="Csp protease B prodomain" evidence="9">
    <location>
        <begin position="3"/>
        <end position="90"/>
    </location>
</feature>
<organism evidence="10 11">
    <name type="scientific">Acetatifactor muris</name>
    <dbReference type="NCBI Taxonomy" id="879566"/>
    <lineage>
        <taxon>Bacteria</taxon>
        <taxon>Bacillati</taxon>
        <taxon>Bacillota</taxon>
        <taxon>Clostridia</taxon>
        <taxon>Lachnospirales</taxon>
        <taxon>Lachnospiraceae</taxon>
        <taxon>Acetatifactor</taxon>
    </lineage>
</organism>
<dbReference type="EC" id="3.4.21.-" evidence="10"/>
<evidence type="ECO:0000256" key="1">
    <source>
        <dbReference type="ARBA" id="ARBA00011073"/>
    </source>
</evidence>
<keyword evidence="11" id="KW-1185">Reference proteome</keyword>
<comment type="similarity">
    <text evidence="1 6">Belongs to the peptidase S8 family.</text>
</comment>
<reference evidence="10 11" key="1">
    <citation type="submission" date="2018-01" db="EMBL/GenBank/DDBJ databases">
        <authorList>
            <person name="Gaut B.S."/>
            <person name="Morton B.R."/>
            <person name="Clegg M.T."/>
            <person name="Duvall M.R."/>
        </authorList>
    </citation>
    <scope>NUCLEOTIDE SEQUENCE [LARGE SCALE GENOMIC DNA]</scope>
    <source>
        <strain evidence="10">GP69</strain>
    </source>
</reference>
<feature type="active site" description="Charge relay system" evidence="5 6">
    <location>
        <position position="126"/>
    </location>
</feature>
<dbReference type="InterPro" id="IPR034045">
    <property type="entry name" value="Pep_S8_CspA-like"/>
</dbReference>
<keyword evidence="2 6" id="KW-0645">Protease</keyword>
<dbReference type="SUPFAM" id="SSF52743">
    <property type="entry name" value="Subtilisin-like"/>
    <property type="match status" value="1"/>
</dbReference>
<evidence type="ECO:0000256" key="7">
    <source>
        <dbReference type="SAM" id="MobiDB-lite"/>
    </source>
</evidence>
<evidence type="ECO:0000313" key="10">
    <source>
        <dbReference type="EMBL" id="SOY31511.1"/>
    </source>
</evidence>
<dbReference type="InterPro" id="IPR022398">
    <property type="entry name" value="Peptidase_S8_His-AS"/>
</dbReference>
<dbReference type="InterPro" id="IPR050131">
    <property type="entry name" value="Peptidase_S8_subtilisin-like"/>
</dbReference>
<dbReference type="InterPro" id="IPR015500">
    <property type="entry name" value="Peptidase_S8_subtilisin-rel"/>
</dbReference>
<dbReference type="RefSeq" id="WP_242982566.1">
    <property type="nucleotide sequence ID" value="NZ_JANJZD010000026.1"/>
</dbReference>
<name>A0A2K4ZM15_9FIRM</name>
<sequence length="655" mass="69997">MNQKLEDLLQLALQTPEEVREKTEELNTGFDENTRTWELIVKYHGSLDALKALNIGVEYLIAGYAVLTVPEQLVERVAELEEVEYVEKPKRFFYGVETPTANSCIAQVTLRDPYLTGEGVLVAILDSGIDWRMQEFRNSDGSTRIRYLWDQTLGAEGISETEDRMEPGTADSFAGRPPEGFRLGVEFDSDQINQALSAATAGQQFELLPSVDTSGHGTAVAGIAAGNSSAYQGVAPEAELLIVKLGLPDVSSFPRTTEIMRGVTYAVRKAIELKMPVVINLSFGNTYGAHDGSSLLERFLDNSAEIGRTVICVGSGNEGNSGGHLAGNLLEGQENGGTAGRTGTGGGGGAMGSDSIPGAGFGGGSGSAFGSSSAAVPSRMGNAVARPASVELAVAEYERSLNVQLWKNYCDDYRIYLRSPGGREAQLPEMINGGKYVLRLEQTEIMVYFGEPAPYAVPEEIYFEMLPLERNYINSGVWTIRLEPVRVVTGRYYFYLPSAAVRGTGTGFYRSTPEVTLTIPSTAAKVISVGAYDSTYESYADFSGRGYADANRTIGIVAAGLAKPDLAAPGVGILAPDIYGGYNPFTGTSFATPIVAGSAALLMEWGIVRGNDPFLYGEKVKAYLRAGARALRGEDAYPNSRVGWGGLCVASSLPG</sequence>
<gene>
    <name evidence="10" type="primary">aprX_2</name>
    <name evidence="10" type="ORF">AMURIS_04255</name>
</gene>
<dbReference type="Proteomes" id="UP000236311">
    <property type="component" value="Unassembled WGS sequence"/>
</dbReference>
<keyword evidence="3 6" id="KW-0378">Hydrolase</keyword>
<feature type="active site" description="Charge relay system" evidence="5 6">
    <location>
        <position position="589"/>
    </location>
</feature>
<feature type="domain" description="Peptidase S8/S53" evidence="8">
    <location>
        <begin position="117"/>
        <end position="319"/>
    </location>
</feature>
<dbReference type="GO" id="GO:0006508">
    <property type="term" value="P:proteolysis"/>
    <property type="evidence" value="ECO:0007669"/>
    <property type="project" value="UniProtKB-KW"/>
</dbReference>
<dbReference type="Pfam" id="PF00082">
    <property type="entry name" value="Peptidase_S8"/>
    <property type="match status" value="2"/>
</dbReference>
<dbReference type="EMBL" id="OFSM01000026">
    <property type="protein sequence ID" value="SOY31511.1"/>
    <property type="molecule type" value="Genomic_DNA"/>
</dbReference>
<dbReference type="GO" id="GO:0004252">
    <property type="term" value="F:serine-type endopeptidase activity"/>
    <property type="evidence" value="ECO:0007669"/>
    <property type="project" value="UniProtKB-UniRule"/>
</dbReference>
<evidence type="ECO:0000256" key="5">
    <source>
        <dbReference type="PIRSR" id="PIRSR615500-1"/>
    </source>
</evidence>
<evidence type="ECO:0000256" key="2">
    <source>
        <dbReference type="ARBA" id="ARBA00022670"/>
    </source>
</evidence>
<feature type="compositionally biased region" description="Gly residues" evidence="7">
    <location>
        <begin position="334"/>
        <end position="351"/>
    </location>
</feature>
<evidence type="ECO:0000256" key="3">
    <source>
        <dbReference type="ARBA" id="ARBA00022801"/>
    </source>
</evidence>
<feature type="domain" description="Peptidase S8/S53" evidence="8">
    <location>
        <begin position="515"/>
        <end position="645"/>
    </location>
</feature>
<accession>A0A2K4ZM15</accession>
<dbReference type="Pfam" id="PF18425">
    <property type="entry name" value="CspB_prodomain"/>
    <property type="match status" value="1"/>
</dbReference>
<feature type="region of interest" description="Disordered" evidence="7">
    <location>
        <begin position="332"/>
        <end position="356"/>
    </location>
</feature>
<proteinExistence type="inferred from homology"/>